<protein>
    <submittedName>
        <fullName evidence="2">Uncharacterized protein</fullName>
    </submittedName>
</protein>
<dbReference type="Proteomes" id="UP000245783">
    <property type="component" value="Unassembled WGS sequence"/>
</dbReference>
<dbReference type="AlphaFoldDB" id="A0A316W093"/>
<feature type="region of interest" description="Disordered" evidence="1">
    <location>
        <begin position="80"/>
        <end position="113"/>
    </location>
</feature>
<sequence length="192" mass="20706">MRSTLTQSSAKVVSKVPFEERDVGIGSMSEAVEAEKKRWQERGEGKRLRAALKAQKQRRRECGEVKRLEEAVSLEKEAARARRRKLEKGGRSPQKQAARARRRKTLHPLIVSAGPAKELEADGSADISSILPAVPSAVVPPPVSSLAAPEEDSMLVDASPGFMPMPAVSASVSASRSSPSSLPSLSSLRQEQ</sequence>
<dbReference type="InParanoid" id="A0A316W093"/>
<feature type="compositionally biased region" description="Low complexity" evidence="1">
    <location>
        <begin position="166"/>
        <end position="192"/>
    </location>
</feature>
<dbReference type="GeneID" id="37038844"/>
<organism evidence="2 3">
    <name type="scientific">Ceraceosorus guamensis</name>
    <dbReference type="NCBI Taxonomy" id="1522189"/>
    <lineage>
        <taxon>Eukaryota</taxon>
        <taxon>Fungi</taxon>
        <taxon>Dikarya</taxon>
        <taxon>Basidiomycota</taxon>
        <taxon>Ustilaginomycotina</taxon>
        <taxon>Exobasidiomycetes</taxon>
        <taxon>Ceraceosorales</taxon>
        <taxon>Ceraceosoraceae</taxon>
        <taxon>Ceraceosorus</taxon>
    </lineage>
</organism>
<evidence type="ECO:0000256" key="1">
    <source>
        <dbReference type="SAM" id="MobiDB-lite"/>
    </source>
</evidence>
<accession>A0A316W093</accession>
<name>A0A316W093_9BASI</name>
<reference evidence="2 3" key="1">
    <citation type="journal article" date="2018" name="Mol. Biol. Evol.">
        <title>Broad Genomic Sampling Reveals a Smut Pathogenic Ancestry of the Fungal Clade Ustilaginomycotina.</title>
        <authorList>
            <person name="Kijpornyongpan T."/>
            <person name="Mondo S.J."/>
            <person name="Barry K."/>
            <person name="Sandor L."/>
            <person name="Lee J."/>
            <person name="Lipzen A."/>
            <person name="Pangilinan J."/>
            <person name="LaButti K."/>
            <person name="Hainaut M."/>
            <person name="Henrissat B."/>
            <person name="Grigoriev I.V."/>
            <person name="Spatafora J.W."/>
            <person name="Aime M.C."/>
        </authorList>
    </citation>
    <scope>NUCLEOTIDE SEQUENCE [LARGE SCALE GENOMIC DNA]</scope>
    <source>
        <strain evidence="2 3">MCA 4658</strain>
    </source>
</reference>
<proteinExistence type="predicted"/>
<keyword evidence="3" id="KW-1185">Reference proteome</keyword>
<evidence type="ECO:0000313" key="3">
    <source>
        <dbReference type="Proteomes" id="UP000245783"/>
    </source>
</evidence>
<dbReference type="RefSeq" id="XP_025370360.1">
    <property type="nucleotide sequence ID" value="XM_025516974.1"/>
</dbReference>
<dbReference type="EMBL" id="KZ819372">
    <property type="protein sequence ID" value="PWN43200.1"/>
    <property type="molecule type" value="Genomic_DNA"/>
</dbReference>
<gene>
    <name evidence="2" type="ORF">IE81DRAFT_366009</name>
</gene>
<feature type="region of interest" description="Disordered" evidence="1">
    <location>
        <begin position="138"/>
        <end position="192"/>
    </location>
</feature>
<evidence type="ECO:0000313" key="2">
    <source>
        <dbReference type="EMBL" id="PWN43200.1"/>
    </source>
</evidence>